<evidence type="ECO:0000313" key="2">
    <source>
        <dbReference type="EMBL" id="CRY56447.1"/>
    </source>
</evidence>
<organism evidence="2 3">
    <name type="scientific">Yersinia intermedia</name>
    <dbReference type="NCBI Taxonomy" id="631"/>
    <lineage>
        <taxon>Bacteria</taxon>
        <taxon>Pseudomonadati</taxon>
        <taxon>Pseudomonadota</taxon>
        <taxon>Gammaproteobacteria</taxon>
        <taxon>Enterobacterales</taxon>
        <taxon>Yersiniaceae</taxon>
        <taxon>Yersinia</taxon>
    </lineage>
</organism>
<evidence type="ECO:0000313" key="3">
    <source>
        <dbReference type="Proteomes" id="UP000043316"/>
    </source>
</evidence>
<dbReference type="Pfam" id="PF13466">
    <property type="entry name" value="STAS_2"/>
    <property type="match status" value="1"/>
</dbReference>
<dbReference type="GeneID" id="61817085"/>
<dbReference type="PANTHER" id="PTHR35849">
    <property type="entry name" value="BLR2341 PROTEIN"/>
    <property type="match status" value="1"/>
</dbReference>
<dbReference type="CDD" id="cd07043">
    <property type="entry name" value="STAS_anti-anti-sigma_factors"/>
    <property type="match status" value="1"/>
</dbReference>
<dbReference type="Gene3D" id="3.30.750.24">
    <property type="entry name" value="STAS domain"/>
    <property type="match status" value="1"/>
</dbReference>
<sequence length="107" mass="12153">MANELSWHSEQDTLVLQGELDRETLLPLWQQREVLLADKTHIDVSQLQRVDSSGLALLVHFRELRIKQGTSLMIMGVSDRLATLIELYNLRDIIPVETVASAEIYPG</sequence>
<reference evidence="3" key="1">
    <citation type="submission" date="2015-03" db="EMBL/GenBank/DDBJ databases">
        <authorList>
            <consortium name="Pathogen Informatics"/>
        </authorList>
    </citation>
    <scope>NUCLEOTIDE SEQUENCE [LARGE SCALE GENOMIC DNA]</scope>
    <source>
        <strain evidence="3">R148</strain>
    </source>
</reference>
<dbReference type="NCBIfam" id="NF033618">
    <property type="entry name" value="mlaB_1"/>
    <property type="match status" value="1"/>
</dbReference>
<proteinExistence type="predicted"/>
<dbReference type="PROSITE" id="PS50801">
    <property type="entry name" value="STAS"/>
    <property type="match status" value="1"/>
</dbReference>
<dbReference type="EMBL" id="CWJI01000013">
    <property type="protein sequence ID" value="CRY56447.1"/>
    <property type="molecule type" value="Genomic_DNA"/>
</dbReference>
<dbReference type="PANTHER" id="PTHR35849:SF1">
    <property type="entry name" value="INTERMEMBRANE PHOSPHOLIPID TRANSPORT SYSTEM BINDING PROTEIN MLAB"/>
    <property type="match status" value="1"/>
</dbReference>
<dbReference type="Proteomes" id="UP000043316">
    <property type="component" value="Unassembled WGS sequence"/>
</dbReference>
<evidence type="ECO:0000259" key="1">
    <source>
        <dbReference type="PROSITE" id="PS50801"/>
    </source>
</evidence>
<dbReference type="InterPro" id="IPR052746">
    <property type="entry name" value="MlaB_ABC_Transporter"/>
</dbReference>
<dbReference type="InterPro" id="IPR058548">
    <property type="entry name" value="MlaB-like_STAS"/>
</dbReference>
<dbReference type="InterPro" id="IPR049743">
    <property type="entry name" value="MlaB"/>
</dbReference>
<dbReference type="InterPro" id="IPR002645">
    <property type="entry name" value="STAS_dom"/>
</dbReference>
<dbReference type="InterPro" id="IPR036513">
    <property type="entry name" value="STAS_dom_sf"/>
</dbReference>
<accession>A0A0H5M066</accession>
<dbReference type="SUPFAM" id="SSF52091">
    <property type="entry name" value="SpoIIaa-like"/>
    <property type="match status" value="1"/>
</dbReference>
<gene>
    <name evidence="2" type="primary">mlaB</name>
    <name evidence="2" type="ORF">ERS008476_03491</name>
</gene>
<protein>
    <submittedName>
        <fullName evidence="2">Putative anti-sigma B factor antagonist</fullName>
    </submittedName>
</protein>
<dbReference type="RefSeq" id="WP_019212438.1">
    <property type="nucleotide sequence ID" value="NZ_CWJI01000013.1"/>
</dbReference>
<name>A0A0H5M066_YERIN</name>
<feature type="domain" description="STAS" evidence="1">
    <location>
        <begin position="14"/>
        <end position="107"/>
    </location>
</feature>
<dbReference type="AlphaFoldDB" id="A0A0H5M066"/>